<protein>
    <submittedName>
        <fullName evidence="1">NinB protein</fullName>
    </submittedName>
</protein>
<dbReference type="EMBL" id="BK016170">
    <property type="protein sequence ID" value="DAF99664.1"/>
    <property type="molecule type" value="Genomic_DNA"/>
</dbReference>
<sequence>MQQVNATSFRWSMDSAGDWLCIQTKDARRTLDSLKPGKVYDVEIKEHREKRSLDSNAYAWLLIDRLAEKLRIPKTEIYRRYIREIGGNNETVCVTAEAADKLQSGWEHNGLGWQTDTMPSKLPGCVRVVLYYGSSTYDTAQMSRLIDLIVQDCQEQGIETLPPDKLAGMMEEWGCTK</sequence>
<proteinExistence type="predicted"/>
<accession>A0A8S5UYU0</accession>
<evidence type="ECO:0000313" key="1">
    <source>
        <dbReference type="EMBL" id="DAF99664.1"/>
    </source>
</evidence>
<dbReference type="Gene3D" id="1.10.3790.10">
    <property type="entry name" value="NinB"/>
    <property type="match status" value="1"/>
</dbReference>
<organism evidence="1">
    <name type="scientific">Siphoviridae sp. ctu1o13</name>
    <dbReference type="NCBI Taxonomy" id="2825711"/>
    <lineage>
        <taxon>Viruses</taxon>
        <taxon>Duplodnaviria</taxon>
        <taxon>Heunggongvirae</taxon>
        <taxon>Uroviricota</taxon>
        <taxon>Caudoviricetes</taxon>
    </lineage>
</organism>
<reference evidence="1" key="1">
    <citation type="journal article" date="2021" name="Proc. Natl. Acad. Sci. U.S.A.">
        <title>A Catalog of Tens of Thousands of Viruses from Human Metagenomes Reveals Hidden Associations with Chronic Diseases.</title>
        <authorList>
            <person name="Tisza M.J."/>
            <person name="Buck C.B."/>
        </authorList>
    </citation>
    <scope>NUCLEOTIDE SEQUENCE</scope>
    <source>
        <strain evidence="1">Ctu1o13</strain>
    </source>
</reference>
<name>A0A8S5UYU0_9CAUD</name>
<dbReference type="InterPro" id="IPR036619">
    <property type="entry name" value="NinB_sf"/>
</dbReference>